<accession>A0ACB9B6L5</accession>
<reference evidence="2" key="1">
    <citation type="journal article" date="2022" name="Mol. Ecol. Resour.">
        <title>The genomes of chicory, endive, great burdock and yacon provide insights into Asteraceae palaeo-polyploidization history and plant inulin production.</title>
        <authorList>
            <person name="Fan W."/>
            <person name="Wang S."/>
            <person name="Wang H."/>
            <person name="Wang A."/>
            <person name="Jiang F."/>
            <person name="Liu H."/>
            <person name="Zhao H."/>
            <person name="Xu D."/>
            <person name="Zhang Y."/>
        </authorList>
    </citation>
    <scope>NUCLEOTIDE SEQUENCE [LARGE SCALE GENOMIC DNA]</scope>
    <source>
        <strain evidence="2">cv. Yunnan</strain>
    </source>
</reference>
<sequence>MKNVTLRHPSGDNITGRKTKRATTNVLQSFTTLCLLCAKQALIASRKLKDNSKISQDSPMIQRPKKLIATISNKAIKLRHHKKITVGEGNSPEFGDDELWQREILMGDKCQPLDFSGVINYDKDGKRTDQFPVHSPCALPGHVTKFDWVSPHER</sequence>
<proteinExistence type="predicted"/>
<gene>
    <name evidence="1" type="ORF">L1987_69498</name>
</gene>
<reference evidence="1 2" key="2">
    <citation type="journal article" date="2022" name="Mol. Ecol. Resour.">
        <title>The genomes of chicory, endive, great burdock and yacon provide insights into Asteraceae paleo-polyploidization history and plant inulin production.</title>
        <authorList>
            <person name="Fan W."/>
            <person name="Wang S."/>
            <person name="Wang H."/>
            <person name="Wang A."/>
            <person name="Jiang F."/>
            <person name="Liu H."/>
            <person name="Zhao H."/>
            <person name="Xu D."/>
            <person name="Zhang Y."/>
        </authorList>
    </citation>
    <scope>NUCLEOTIDE SEQUENCE [LARGE SCALE GENOMIC DNA]</scope>
    <source>
        <strain evidence="2">cv. Yunnan</strain>
        <tissue evidence="1">Leaves</tissue>
    </source>
</reference>
<name>A0ACB9B6L5_9ASTR</name>
<evidence type="ECO:0000313" key="2">
    <source>
        <dbReference type="Proteomes" id="UP001056120"/>
    </source>
</evidence>
<dbReference type="Proteomes" id="UP001056120">
    <property type="component" value="Linkage Group LG23"/>
</dbReference>
<protein>
    <submittedName>
        <fullName evidence="1">Uncharacterized protein</fullName>
    </submittedName>
</protein>
<evidence type="ECO:0000313" key="1">
    <source>
        <dbReference type="EMBL" id="KAI3717717.1"/>
    </source>
</evidence>
<organism evidence="1 2">
    <name type="scientific">Smallanthus sonchifolius</name>
    <dbReference type="NCBI Taxonomy" id="185202"/>
    <lineage>
        <taxon>Eukaryota</taxon>
        <taxon>Viridiplantae</taxon>
        <taxon>Streptophyta</taxon>
        <taxon>Embryophyta</taxon>
        <taxon>Tracheophyta</taxon>
        <taxon>Spermatophyta</taxon>
        <taxon>Magnoliopsida</taxon>
        <taxon>eudicotyledons</taxon>
        <taxon>Gunneridae</taxon>
        <taxon>Pentapetalae</taxon>
        <taxon>asterids</taxon>
        <taxon>campanulids</taxon>
        <taxon>Asterales</taxon>
        <taxon>Asteraceae</taxon>
        <taxon>Asteroideae</taxon>
        <taxon>Heliantheae alliance</taxon>
        <taxon>Millerieae</taxon>
        <taxon>Smallanthus</taxon>
    </lineage>
</organism>
<dbReference type="EMBL" id="CM042040">
    <property type="protein sequence ID" value="KAI3717717.1"/>
    <property type="molecule type" value="Genomic_DNA"/>
</dbReference>
<comment type="caution">
    <text evidence="1">The sequence shown here is derived from an EMBL/GenBank/DDBJ whole genome shotgun (WGS) entry which is preliminary data.</text>
</comment>
<keyword evidence="2" id="KW-1185">Reference proteome</keyword>